<dbReference type="AlphaFoldDB" id="A0A194X494"/>
<dbReference type="InterPro" id="IPR055795">
    <property type="entry name" value="DUF7371"/>
</dbReference>
<feature type="region of interest" description="Disordered" evidence="1">
    <location>
        <begin position="577"/>
        <end position="607"/>
    </location>
</feature>
<feature type="region of interest" description="Disordered" evidence="1">
    <location>
        <begin position="447"/>
        <end position="470"/>
    </location>
</feature>
<keyword evidence="5" id="KW-1185">Reference proteome</keyword>
<dbReference type="OrthoDB" id="5385013at2759"/>
<dbReference type="RefSeq" id="XP_018069346.1">
    <property type="nucleotide sequence ID" value="XM_018212070.1"/>
</dbReference>
<dbReference type="Pfam" id="PF24086">
    <property type="entry name" value="DUF7371"/>
    <property type="match status" value="1"/>
</dbReference>
<feature type="compositionally biased region" description="Low complexity" evidence="1">
    <location>
        <begin position="540"/>
        <end position="561"/>
    </location>
</feature>
<evidence type="ECO:0000256" key="1">
    <source>
        <dbReference type="SAM" id="MobiDB-lite"/>
    </source>
</evidence>
<sequence length="886" mass="90737">MRSMVFAAISGALGLAALAVAAPAASYGGPDSCDLSASTVFVTVSEATTVTVHDSPTSYITVGLSEIPTITSTRLETLYSSTTTYLTPQTETVYLSLASSSTPLPSESTVFETTLVTVTDVTLTETQKAATSSGGSVTSSDTSTSNGLLSFIVENGTTYWLNGQTPPPTQSYVVETSVVIVMPVNTPAKLPDTESSTVTVHSTVIYTVPFTITETLSASNATSNMTNTLSASSFGTASSWAGWNATSSAAGVASTGAYDQLTSISGAKFNPYSSVSFITEESTYDIYHATSTIYTLPTYAAKSGFNALTSGPLDSSSQPASTSDTETSSYGLASVSSGSSTVTSEISSTSSAIGQWTTAVINGQTVSWGGPANAATSAYPSSSSSIVLPYANSTAYTMLGSAISSILGIDTTCTEEQSKTLSPSASNVTSSVTLFLTASQTSSALAIQTSSQQPSQTPSPSVGNATSSLLSSTSSTLGLDTTFSYKPTQTGSPIVSNSTSSFAVSTESAIGTDTTSSSLLTSTSSVSSVDTTCTDEPQRTSSASESSLSSPASSSGSALGAVTSSSPVLSSSIPASASQASTSTDVGNITTSPSIQPIATLPTSYTPTSSSSVITTLQSTLLSFSTVVVSSPLSSSSSVPSFSITSPAYTPSTSVSQTATVYSSAVPSLCGEQGDFTLNFDDIPPLAVSNQSANSVDPEPVFSPYHQFDFSDGFVVVPPPTDPYKPSSPPLMTEFIPNFNLTTSTTQSGPNSAEYGWSGDIGNADHGALGCFSFNVYGASFGCDSTGPDCVFAFTGFKYDNQTGLPDTVISTTCAIPACPALANCDLVPITLESGFQNLDVLRINVTVAGQPKIWWMDDLRMGWADNSCSQGLCRQNSHIRAVKHL</sequence>
<evidence type="ECO:0000259" key="3">
    <source>
        <dbReference type="Pfam" id="PF24086"/>
    </source>
</evidence>
<accession>A0A194X494</accession>
<organism evidence="4 5">
    <name type="scientific">Mollisia scopiformis</name>
    <name type="common">Conifer needle endophyte fungus</name>
    <name type="synonym">Phialocephala scopiformis</name>
    <dbReference type="NCBI Taxonomy" id="149040"/>
    <lineage>
        <taxon>Eukaryota</taxon>
        <taxon>Fungi</taxon>
        <taxon>Dikarya</taxon>
        <taxon>Ascomycota</taxon>
        <taxon>Pezizomycotina</taxon>
        <taxon>Leotiomycetes</taxon>
        <taxon>Helotiales</taxon>
        <taxon>Mollisiaceae</taxon>
        <taxon>Mollisia</taxon>
    </lineage>
</organism>
<feature type="signal peptide" evidence="2">
    <location>
        <begin position="1"/>
        <end position="21"/>
    </location>
</feature>
<dbReference type="KEGG" id="psco:LY89DRAFT_649599"/>
<dbReference type="Proteomes" id="UP000070700">
    <property type="component" value="Unassembled WGS sequence"/>
</dbReference>
<proteinExistence type="predicted"/>
<dbReference type="EMBL" id="KQ947419">
    <property type="protein sequence ID" value="KUJ14991.1"/>
    <property type="molecule type" value="Genomic_DNA"/>
</dbReference>
<feature type="compositionally biased region" description="Low complexity" evidence="1">
    <location>
        <begin position="513"/>
        <end position="532"/>
    </location>
</feature>
<evidence type="ECO:0000313" key="4">
    <source>
        <dbReference type="EMBL" id="KUJ14991.1"/>
    </source>
</evidence>
<protein>
    <recommendedName>
        <fullName evidence="3">DUF7371 domain-containing protein</fullName>
    </recommendedName>
</protein>
<feature type="compositionally biased region" description="Polar residues" evidence="1">
    <location>
        <begin position="584"/>
        <end position="597"/>
    </location>
</feature>
<feature type="chain" id="PRO_5008267842" description="DUF7371 domain-containing protein" evidence="2">
    <location>
        <begin position="22"/>
        <end position="886"/>
    </location>
</feature>
<reference evidence="4 5" key="1">
    <citation type="submission" date="2015-10" db="EMBL/GenBank/DDBJ databases">
        <title>Full genome of DAOMC 229536 Phialocephala scopiformis, a fungal endophyte of spruce producing the potent anti-insectan compound rugulosin.</title>
        <authorList>
            <consortium name="DOE Joint Genome Institute"/>
            <person name="Walker A.K."/>
            <person name="Frasz S.L."/>
            <person name="Seifert K.A."/>
            <person name="Miller J.D."/>
            <person name="Mondo S.J."/>
            <person name="Labutti K."/>
            <person name="Lipzen A."/>
            <person name="Dockter R."/>
            <person name="Kennedy M."/>
            <person name="Grigoriev I.V."/>
            <person name="Spatafora J.W."/>
        </authorList>
    </citation>
    <scope>NUCLEOTIDE SEQUENCE [LARGE SCALE GENOMIC DNA]</scope>
    <source>
        <strain evidence="4 5">CBS 120377</strain>
    </source>
</reference>
<feature type="region of interest" description="Disordered" evidence="1">
    <location>
        <begin position="513"/>
        <end position="561"/>
    </location>
</feature>
<name>A0A194X494_MOLSC</name>
<keyword evidence="2" id="KW-0732">Signal</keyword>
<feature type="domain" description="DUF7371" evidence="3">
    <location>
        <begin position="672"/>
        <end position="875"/>
    </location>
</feature>
<evidence type="ECO:0000313" key="5">
    <source>
        <dbReference type="Proteomes" id="UP000070700"/>
    </source>
</evidence>
<gene>
    <name evidence="4" type="ORF">LY89DRAFT_649599</name>
</gene>
<evidence type="ECO:0000256" key="2">
    <source>
        <dbReference type="SAM" id="SignalP"/>
    </source>
</evidence>
<dbReference type="GeneID" id="28821796"/>
<dbReference type="InParanoid" id="A0A194X494"/>
<feature type="compositionally biased region" description="Low complexity" evidence="1">
    <location>
        <begin position="448"/>
        <end position="470"/>
    </location>
</feature>